<dbReference type="Proteomes" id="UP001212841">
    <property type="component" value="Unassembled WGS sequence"/>
</dbReference>
<dbReference type="PROSITE" id="PS51782">
    <property type="entry name" value="LYSM"/>
    <property type="match status" value="1"/>
</dbReference>
<dbReference type="EMBL" id="JADGJD010001228">
    <property type="protein sequence ID" value="KAJ3045462.1"/>
    <property type="molecule type" value="Genomic_DNA"/>
</dbReference>
<sequence>MTTPPIPATFDPLTSATPLTPAEIEQAIAQAKHARRQKTHYTHLQPQHPSSSGKSSQTHSRSSSLGSSDIAAAAGASTAAYGEIVVHEIKPGDTLEGICLMYGAKASDIKRHNRLWTTDSIHLHKTLEIPIRPPPSTTSRSHSRTSSTTPSSYPSPCPSPRPNPTTTIRTTSSSNPPQRRVDDLLKKVDEDLIKVIKQMETSGLKVDDDGRGGGGGAGKGKKVPLYPPPPMSPRDILRSGRVSQT</sequence>
<evidence type="ECO:0000313" key="3">
    <source>
        <dbReference type="EMBL" id="KAJ3045462.1"/>
    </source>
</evidence>
<dbReference type="InterPro" id="IPR018392">
    <property type="entry name" value="LysM"/>
</dbReference>
<feature type="compositionally biased region" description="Low complexity" evidence="1">
    <location>
        <begin position="50"/>
        <end position="69"/>
    </location>
</feature>
<dbReference type="CDD" id="cd00118">
    <property type="entry name" value="LysM"/>
    <property type="match status" value="1"/>
</dbReference>
<dbReference type="PANTHER" id="PTHR20932:SF8">
    <property type="entry name" value="LD22649P"/>
    <property type="match status" value="1"/>
</dbReference>
<feature type="compositionally biased region" description="Low complexity" evidence="1">
    <location>
        <begin position="137"/>
        <end position="152"/>
    </location>
</feature>
<evidence type="ECO:0000313" key="4">
    <source>
        <dbReference type="Proteomes" id="UP001212841"/>
    </source>
</evidence>
<dbReference type="AlphaFoldDB" id="A0AAD5S4N5"/>
<dbReference type="SUPFAM" id="SSF54106">
    <property type="entry name" value="LysM domain"/>
    <property type="match status" value="1"/>
</dbReference>
<feature type="region of interest" description="Disordered" evidence="1">
    <location>
        <begin position="127"/>
        <end position="182"/>
    </location>
</feature>
<protein>
    <submittedName>
        <fullName evidence="3">LysM and putative peptidoglycan-binding domain-containing protein 1</fullName>
    </submittedName>
</protein>
<dbReference type="Pfam" id="PF01476">
    <property type="entry name" value="LysM"/>
    <property type="match status" value="1"/>
</dbReference>
<dbReference type="InterPro" id="IPR036779">
    <property type="entry name" value="LysM_dom_sf"/>
</dbReference>
<gene>
    <name evidence="3" type="primary">LYSMD1</name>
    <name evidence="3" type="ORF">HK097_001193</name>
</gene>
<feature type="compositionally biased region" description="Pro residues" evidence="1">
    <location>
        <begin position="153"/>
        <end position="163"/>
    </location>
</feature>
<name>A0AAD5S4N5_9FUNG</name>
<dbReference type="SMART" id="SM00257">
    <property type="entry name" value="LysM"/>
    <property type="match status" value="1"/>
</dbReference>
<proteinExistence type="predicted"/>
<keyword evidence="4" id="KW-1185">Reference proteome</keyword>
<organism evidence="3 4">
    <name type="scientific">Rhizophlyctis rosea</name>
    <dbReference type="NCBI Taxonomy" id="64517"/>
    <lineage>
        <taxon>Eukaryota</taxon>
        <taxon>Fungi</taxon>
        <taxon>Fungi incertae sedis</taxon>
        <taxon>Chytridiomycota</taxon>
        <taxon>Chytridiomycota incertae sedis</taxon>
        <taxon>Chytridiomycetes</taxon>
        <taxon>Rhizophlyctidales</taxon>
        <taxon>Rhizophlyctidaceae</taxon>
        <taxon>Rhizophlyctis</taxon>
    </lineage>
</organism>
<reference evidence="3" key="1">
    <citation type="submission" date="2020-05" db="EMBL/GenBank/DDBJ databases">
        <title>Phylogenomic resolution of chytrid fungi.</title>
        <authorList>
            <person name="Stajich J.E."/>
            <person name="Amses K."/>
            <person name="Simmons R."/>
            <person name="Seto K."/>
            <person name="Myers J."/>
            <person name="Bonds A."/>
            <person name="Quandt C.A."/>
            <person name="Barry K."/>
            <person name="Liu P."/>
            <person name="Grigoriev I."/>
            <person name="Longcore J.E."/>
            <person name="James T.Y."/>
        </authorList>
    </citation>
    <scope>NUCLEOTIDE SEQUENCE</scope>
    <source>
        <strain evidence="3">JEL0318</strain>
    </source>
</reference>
<feature type="region of interest" description="Disordered" evidence="1">
    <location>
        <begin position="1"/>
        <end position="69"/>
    </location>
</feature>
<evidence type="ECO:0000256" key="1">
    <source>
        <dbReference type="SAM" id="MobiDB-lite"/>
    </source>
</evidence>
<dbReference type="PANTHER" id="PTHR20932">
    <property type="entry name" value="LYSM AND PUTATIVE PEPTIDOGLYCAN-BINDING DOMAIN-CONTAINING PROTEIN"/>
    <property type="match status" value="1"/>
</dbReference>
<feature type="domain" description="LysM" evidence="2">
    <location>
        <begin position="85"/>
        <end position="129"/>
    </location>
</feature>
<feature type="compositionally biased region" description="Low complexity" evidence="1">
    <location>
        <begin position="164"/>
        <end position="177"/>
    </location>
</feature>
<feature type="region of interest" description="Disordered" evidence="1">
    <location>
        <begin position="198"/>
        <end position="245"/>
    </location>
</feature>
<feature type="compositionally biased region" description="Basic residues" evidence="1">
    <location>
        <begin position="32"/>
        <end position="41"/>
    </location>
</feature>
<dbReference type="Gene3D" id="3.10.350.10">
    <property type="entry name" value="LysM domain"/>
    <property type="match status" value="1"/>
</dbReference>
<accession>A0AAD5S4N5</accession>
<dbReference type="InterPro" id="IPR045030">
    <property type="entry name" value="LYSM1-4"/>
</dbReference>
<comment type="caution">
    <text evidence="3">The sequence shown here is derived from an EMBL/GenBank/DDBJ whole genome shotgun (WGS) entry which is preliminary data.</text>
</comment>
<evidence type="ECO:0000259" key="2">
    <source>
        <dbReference type="PROSITE" id="PS51782"/>
    </source>
</evidence>